<protein>
    <submittedName>
        <fullName evidence="5">Lytic transglycosylase domain-containing protein</fullName>
    </submittedName>
</protein>
<gene>
    <name evidence="5" type="ORF">MON41_03610</name>
</gene>
<dbReference type="InterPro" id="IPR008258">
    <property type="entry name" value="Transglycosylase_SLT_dom_1"/>
</dbReference>
<evidence type="ECO:0000313" key="6">
    <source>
        <dbReference type="Proteomes" id="UP001201985"/>
    </source>
</evidence>
<keyword evidence="6" id="KW-1185">Reference proteome</keyword>
<dbReference type="InterPro" id="IPR023346">
    <property type="entry name" value="Lysozyme-like_dom_sf"/>
</dbReference>
<organism evidence="5 6">
    <name type="scientific">Teichococcus vastitatis</name>
    <dbReference type="NCBI Taxonomy" id="2307076"/>
    <lineage>
        <taxon>Bacteria</taxon>
        <taxon>Pseudomonadati</taxon>
        <taxon>Pseudomonadota</taxon>
        <taxon>Alphaproteobacteria</taxon>
        <taxon>Acetobacterales</taxon>
        <taxon>Roseomonadaceae</taxon>
        <taxon>Roseomonas</taxon>
    </lineage>
</organism>
<comment type="similarity">
    <text evidence="1">Belongs to the transglycosylase Slt family.</text>
</comment>
<sequence>MTLLTSAPSASSATLRRVLLLVGLAVLPATGFRAAPALAQPWASEAQRGAGRTAIIAANAGRWSEAQAIADSSADPIAGKLVAWMRLQVRGQASAEEVAAFTAANPSWPMLATLTLRGEEALPILADDATVLRLFATTPPRGLNATRQWAEALQRQQGEAAAREAVRRGWREGNADPGDEAAFLAVFGSVLTPDDHRARFERLAWSRQITAAGRLLPLLPAGARLPAELRLALAADQPGAEAQAAPRAGEDLGLAAELARYLRRGDRDTEAAAVWQQVESLQRRMPPEVGRAIWAERQVLSRKLLRLGDAAAAHRVAAQHGALEGEPLHEAEFLAGFIALRRLNDPALAARHFAKLGEGSSSVITRSRAAYWRGRAAAARGRLDKAQGEYAAAAALPTGFYGQLAALALGESTPQLAARIRAVRPPQPTAEAASAFLNKELVQAVLTLADLGDTGRARTFLLRLEDIAPDPAEQVLVARLAGSIGRQDHAVWVARRAGIDGVMLLPEGFPAPYALSADAEVEPAFAYAVARQESNFDPAAVSSANARGLMQLLPGTAALVARQLGIPHQAAWLTTQPEHNMRLGSRYLADQLARFGNLALAAAAYNAGPRRVEEWIGTYGDPRLPGSIDLIDWMEQIPFAETRNYAQRVVENAVIYRALQGQDASEHPLQAWLAPANPALAAR</sequence>
<comment type="caution">
    <text evidence="5">The sequence shown here is derived from an EMBL/GenBank/DDBJ whole genome shotgun (WGS) entry which is preliminary data.</text>
</comment>
<dbReference type="CDD" id="cd13401">
    <property type="entry name" value="Slt70-like"/>
    <property type="match status" value="1"/>
</dbReference>
<evidence type="ECO:0000259" key="4">
    <source>
        <dbReference type="Pfam" id="PF01464"/>
    </source>
</evidence>
<dbReference type="Proteomes" id="UP001201985">
    <property type="component" value="Unassembled WGS sequence"/>
</dbReference>
<comment type="similarity">
    <text evidence="2">Belongs to the virb1 family.</text>
</comment>
<dbReference type="Gene3D" id="1.25.20.10">
    <property type="entry name" value="Bacterial muramidases"/>
    <property type="match status" value="1"/>
</dbReference>
<reference evidence="5 6" key="1">
    <citation type="submission" date="2022-03" db="EMBL/GenBank/DDBJ databases">
        <title>Complete genome analysis of Roseomonas KG 17.1 : a prolific producer of plant growth promoters.</title>
        <authorList>
            <person name="Saadouli I."/>
            <person name="Najjari A."/>
            <person name="Mosbah A."/>
            <person name="Ouzari H.I."/>
        </authorList>
    </citation>
    <scope>NUCLEOTIDE SEQUENCE [LARGE SCALE GENOMIC DNA]</scope>
    <source>
        <strain evidence="5 6">KG17-1</strain>
    </source>
</reference>
<accession>A0ABS9W0X6</accession>
<dbReference type="SUPFAM" id="SSF53955">
    <property type="entry name" value="Lysozyme-like"/>
    <property type="match status" value="1"/>
</dbReference>
<proteinExistence type="inferred from homology"/>
<dbReference type="RefSeq" id="WP_120008140.1">
    <property type="nucleotide sequence ID" value="NZ_JALBUU010000004.1"/>
</dbReference>
<evidence type="ECO:0000313" key="5">
    <source>
        <dbReference type="EMBL" id="MCI0752848.1"/>
    </source>
</evidence>
<evidence type="ECO:0000256" key="1">
    <source>
        <dbReference type="ARBA" id="ARBA00007734"/>
    </source>
</evidence>
<dbReference type="PANTHER" id="PTHR37423">
    <property type="entry name" value="SOLUBLE LYTIC MUREIN TRANSGLYCOSYLASE-RELATED"/>
    <property type="match status" value="1"/>
</dbReference>
<name>A0ABS9W0X6_9PROT</name>
<dbReference type="PROSITE" id="PS00922">
    <property type="entry name" value="TRANSGLYCOSYLASE"/>
    <property type="match status" value="1"/>
</dbReference>
<feature type="domain" description="Transglycosylase SLT" evidence="4">
    <location>
        <begin position="518"/>
        <end position="620"/>
    </location>
</feature>
<dbReference type="PANTHER" id="PTHR37423:SF2">
    <property type="entry name" value="MEMBRANE-BOUND LYTIC MUREIN TRANSGLYCOSYLASE C"/>
    <property type="match status" value="1"/>
</dbReference>
<dbReference type="InterPro" id="IPR008939">
    <property type="entry name" value="Lytic_TGlycosylase_superhlx_U"/>
</dbReference>
<dbReference type="InterPro" id="IPR000189">
    <property type="entry name" value="Transglyc_AS"/>
</dbReference>
<evidence type="ECO:0000256" key="2">
    <source>
        <dbReference type="ARBA" id="ARBA00009387"/>
    </source>
</evidence>
<dbReference type="SUPFAM" id="SSF48435">
    <property type="entry name" value="Bacterial muramidases"/>
    <property type="match status" value="1"/>
</dbReference>
<keyword evidence="3" id="KW-0732">Signal</keyword>
<evidence type="ECO:0000256" key="3">
    <source>
        <dbReference type="ARBA" id="ARBA00022729"/>
    </source>
</evidence>
<dbReference type="Gene3D" id="1.10.530.10">
    <property type="match status" value="1"/>
</dbReference>
<dbReference type="Pfam" id="PF01464">
    <property type="entry name" value="SLT"/>
    <property type="match status" value="1"/>
</dbReference>
<dbReference type="EMBL" id="JALBUU010000004">
    <property type="protein sequence ID" value="MCI0752848.1"/>
    <property type="molecule type" value="Genomic_DNA"/>
</dbReference>